<sequence length="44" mass="4882">MSQNKQNNHKSNQGNSNKGTSGTNKTYDKVHGNRGKQLNPNQKV</sequence>
<comment type="caution">
    <text evidence="2">The sequence shown here is derived from an EMBL/GenBank/DDBJ whole genome shotgun (WGS) entry which is preliminary data.</text>
</comment>
<protein>
    <recommendedName>
        <fullName evidence="4">Alpha-amylase</fullName>
    </recommendedName>
</protein>
<evidence type="ECO:0000313" key="3">
    <source>
        <dbReference type="Proteomes" id="UP001177935"/>
    </source>
</evidence>
<dbReference type="AlphaFoldDB" id="A0AB35MVG0"/>
<name>A0AB35MVG0_VIBSP</name>
<evidence type="ECO:0000313" key="2">
    <source>
        <dbReference type="EMBL" id="MDP2500734.1"/>
    </source>
</evidence>
<reference evidence="2" key="1">
    <citation type="submission" date="2023-07" db="EMBL/GenBank/DDBJ databases">
        <title>Genome content predicts the carbon catabolic preferences of heterotrophic bacteria.</title>
        <authorList>
            <person name="Gralka M."/>
        </authorList>
    </citation>
    <scope>NUCLEOTIDE SEQUENCE</scope>
    <source>
        <strain evidence="2">6E02</strain>
    </source>
</reference>
<dbReference type="EMBL" id="JAUYVL010000003">
    <property type="protein sequence ID" value="MDP2500734.1"/>
    <property type="molecule type" value="Genomic_DNA"/>
</dbReference>
<feature type="compositionally biased region" description="Low complexity" evidence="1">
    <location>
        <begin position="1"/>
        <end position="19"/>
    </location>
</feature>
<organism evidence="2 3">
    <name type="scientific">Vibrio splendidus</name>
    <dbReference type="NCBI Taxonomy" id="29497"/>
    <lineage>
        <taxon>Bacteria</taxon>
        <taxon>Pseudomonadati</taxon>
        <taxon>Pseudomonadota</taxon>
        <taxon>Gammaproteobacteria</taxon>
        <taxon>Vibrionales</taxon>
        <taxon>Vibrionaceae</taxon>
        <taxon>Vibrio</taxon>
    </lineage>
</organism>
<accession>A0AB35MVG0</accession>
<gene>
    <name evidence="2" type="ORF">Q8W42_08430</name>
</gene>
<evidence type="ECO:0008006" key="4">
    <source>
        <dbReference type="Google" id="ProtNLM"/>
    </source>
</evidence>
<dbReference type="Proteomes" id="UP001177935">
    <property type="component" value="Unassembled WGS sequence"/>
</dbReference>
<dbReference type="RefSeq" id="WP_258071330.1">
    <property type="nucleotide sequence ID" value="NZ_CAWNUI010000002.1"/>
</dbReference>
<proteinExistence type="predicted"/>
<evidence type="ECO:0000256" key="1">
    <source>
        <dbReference type="SAM" id="MobiDB-lite"/>
    </source>
</evidence>
<feature type="region of interest" description="Disordered" evidence="1">
    <location>
        <begin position="1"/>
        <end position="44"/>
    </location>
</feature>